<dbReference type="EMBL" id="DSTX01000001">
    <property type="protein sequence ID" value="HFK19665.1"/>
    <property type="molecule type" value="Genomic_DNA"/>
</dbReference>
<dbReference type="SUPFAM" id="SSF143243">
    <property type="entry name" value="Nqo5-like"/>
    <property type="match status" value="1"/>
</dbReference>
<proteinExistence type="inferred from homology"/>
<comment type="caution">
    <text evidence="3">The sequence shown here is derived from an EMBL/GenBank/DDBJ whole genome shotgun (WGS) entry which is preliminary data.</text>
</comment>
<reference evidence="3" key="1">
    <citation type="journal article" date="2020" name="mSystems">
        <title>Genome- and Community-Level Interaction Insights into Carbon Utilization and Element Cycling Functions of Hydrothermarchaeota in Hydrothermal Sediment.</title>
        <authorList>
            <person name="Zhou Z."/>
            <person name="Liu Y."/>
            <person name="Xu W."/>
            <person name="Pan J."/>
            <person name="Luo Z.H."/>
            <person name="Li M."/>
        </authorList>
    </citation>
    <scope>NUCLEOTIDE SEQUENCE [LARGE SCALE GENOMIC DNA]</scope>
    <source>
        <strain evidence="3">SpSt-468</strain>
    </source>
</reference>
<feature type="domain" description="NADH:ubiquinone oxidoreductase 30kDa subunit" evidence="2">
    <location>
        <begin position="44"/>
        <end position="151"/>
    </location>
</feature>
<dbReference type="AlphaFoldDB" id="A0A7C3EZ34"/>
<dbReference type="InterPro" id="IPR001268">
    <property type="entry name" value="NADH_UbQ_OxRdtase_30kDa_su"/>
</dbReference>
<dbReference type="Pfam" id="PF00329">
    <property type="entry name" value="Complex1_30kDa"/>
    <property type="match status" value="1"/>
</dbReference>
<gene>
    <name evidence="3" type="ORF">ENS19_00075</name>
</gene>
<dbReference type="PANTHER" id="PTHR10884:SF14">
    <property type="entry name" value="NADH DEHYDROGENASE [UBIQUINONE] IRON-SULFUR PROTEIN 3, MITOCHONDRIAL"/>
    <property type="match status" value="1"/>
</dbReference>
<comment type="similarity">
    <text evidence="1">Belongs to the complex I 30 kDa subunit family.</text>
</comment>
<name>A0A7C3EZ34_9CREN</name>
<evidence type="ECO:0000256" key="1">
    <source>
        <dbReference type="ARBA" id="ARBA00007569"/>
    </source>
</evidence>
<sequence>MSLNLVDGALEIAERLKERLKDELTEVKSPKARRVFARVQPLVFRRAIQMAIEDLGFSHLSTITGIDLGGEIEVLYHLAKDDSVELTMGTKIPKEKGSLMTISDIMPNAAFYEREVHEMLGVKFEGLEDESHLLLPDGWPAAVYPLRKDRTFSELHEVRLSKGGD</sequence>
<dbReference type="GO" id="GO:0008137">
    <property type="term" value="F:NADH dehydrogenase (ubiquinone) activity"/>
    <property type="evidence" value="ECO:0007669"/>
    <property type="project" value="InterPro"/>
</dbReference>
<accession>A0A7C3EZ34</accession>
<organism evidence="3">
    <name type="scientific">Candidatus Methanomethylicus mesodigestus</name>
    <dbReference type="NCBI Taxonomy" id="1867258"/>
    <lineage>
        <taxon>Archaea</taxon>
        <taxon>Thermoproteota</taxon>
        <taxon>Methanosuratincolia</taxon>
        <taxon>Candidatus Methanomethylicales</taxon>
        <taxon>Candidatus Methanomethylicaceae</taxon>
        <taxon>Candidatus Methanomethylicus</taxon>
    </lineage>
</organism>
<evidence type="ECO:0000259" key="2">
    <source>
        <dbReference type="Pfam" id="PF00329"/>
    </source>
</evidence>
<dbReference type="PANTHER" id="PTHR10884">
    <property type="entry name" value="NADH DEHYDROGENASE UBIQUINONE IRON-SULFUR PROTEIN 3"/>
    <property type="match status" value="1"/>
</dbReference>
<dbReference type="Gene3D" id="3.30.460.80">
    <property type="entry name" value="NADH:ubiquinone oxidoreductase, 30kDa subunit"/>
    <property type="match status" value="1"/>
</dbReference>
<dbReference type="InterPro" id="IPR037232">
    <property type="entry name" value="NADH_quin_OxRdtase_su_C/D-like"/>
</dbReference>
<protein>
    <submittedName>
        <fullName evidence="3">NADH-quinone oxidoreductase subunit C</fullName>
    </submittedName>
</protein>
<evidence type="ECO:0000313" key="3">
    <source>
        <dbReference type="EMBL" id="HFK19665.1"/>
    </source>
</evidence>